<sequence>MKIRSALPLLGLMVPMIVGCDTGGVWANVPDDPGPVAAQCRREAANSPQYRLYGEMAGGNAANNEQQRQELLVLLPRLYHDCMVRNGADPAGSPAPRDRVTF</sequence>
<evidence type="ECO:0000256" key="1">
    <source>
        <dbReference type="SAM" id="SignalP"/>
    </source>
</evidence>
<protein>
    <recommendedName>
        <fullName evidence="4">Phosphoribosylamine--glycine ligase</fullName>
    </recommendedName>
</protein>
<dbReference type="Proteomes" id="UP001196565">
    <property type="component" value="Unassembled WGS sequence"/>
</dbReference>
<keyword evidence="1" id="KW-0732">Signal</keyword>
<keyword evidence="3" id="KW-1185">Reference proteome</keyword>
<feature type="chain" id="PRO_5046111682" description="Phosphoribosylamine--glycine ligase" evidence="1">
    <location>
        <begin position="28"/>
        <end position="102"/>
    </location>
</feature>
<dbReference type="PROSITE" id="PS51257">
    <property type="entry name" value="PROKAR_LIPOPROTEIN"/>
    <property type="match status" value="1"/>
</dbReference>
<organism evidence="2 3">
    <name type="scientific">Roseomonas alba</name>
    <dbReference type="NCBI Taxonomy" id="2846776"/>
    <lineage>
        <taxon>Bacteria</taxon>
        <taxon>Pseudomonadati</taxon>
        <taxon>Pseudomonadota</taxon>
        <taxon>Alphaproteobacteria</taxon>
        <taxon>Acetobacterales</taxon>
        <taxon>Roseomonadaceae</taxon>
        <taxon>Roseomonas</taxon>
    </lineage>
</organism>
<proteinExistence type="predicted"/>
<feature type="signal peptide" evidence="1">
    <location>
        <begin position="1"/>
        <end position="27"/>
    </location>
</feature>
<dbReference type="EMBL" id="JAHYBZ010000008">
    <property type="protein sequence ID" value="MBW6400603.1"/>
    <property type="molecule type" value="Genomic_DNA"/>
</dbReference>
<reference evidence="2 3" key="1">
    <citation type="submission" date="2021-07" db="EMBL/GenBank/DDBJ databases">
        <authorList>
            <person name="So Y."/>
        </authorList>
    </citation>
    <scope>NUCLEOTIDE SEQUENCE [LARGE SCALE GENOMIC DNA]</scope>
    <source>
        <strain evidence="2 3">HJA6</strain>
    </source>
</reference>
<evidence type="ECO:0000313" key="2">
    <source>
        <dbReference type="EMBL" id="MBW6400603.1"/>
    </source>
</evidence>
<name>A0ABS7AE67_9PROT</name>
<gene>
    <name evidence="2" type="ORF">KPL78_22280</name>
</gene>
<dbReference type="RefSeq" id="WP_219765169.1">
    <property type="nucleotide sequence ID" value="NZ_JAHYBZ010000008.1"/>
</dbReference>
<accession>A0ABS7AE67</accession>
<comment type="caution">
    <text evidence="2">The sequence shown here is derived from an EMBL/GenBank/DDBJ whole genome shotgun (WGS) entry which is preliminary data.</text>
</comment>
<evidence type="ECO:0008006" key="4">
    <source>
        <dbReference type="Google" id="ProtNLM"/>
    </source>
</evidence>
<evidence type="ECO:0000313" key="3">
    <source>
        <dbReference type="Proteomes" id="UP001196565"/>
    </source>
</evidence>